<feature type="transmembrane region" description="Helical" evidence="7">
    <location>
        <begin position="37"/>
        <end position="58"/>
    </location>
</feature>
<dbReference type="AlphaFoldDB" id="A0A1Y1IDE7"/>
<comment type="function">
    <text evidence="7">Choline transporter.</text>
</comment>
<evidence type="ECO:0000256" key="3">
    <source>
        <dbReference type="ARBA" id="ARBA00022692"/>
    </source>
</evidence>
<feature type="transmembrane region" description="Helical" evidence="7">
    <location>
        <begin position="465"/>
        <end position="485"/>
    </location>
</feature>
<dbReference type="PANTHER" id="PTHR12385">
    <property type="entry name" value="CHOLINE TRANSPORTER-LIKE (SLC FAMILY 44)"/>
    <property type="match status" value="1"/>
</dbReference>
<evidence type="ECO:0000313" key="9">
    <source>
        <dbReference type="EMBL" id="GAQ86108.1"/>
    </source>
</evidence>
<feature type="transmembrane region" description="Helical" evidence="7">
    <location>
        <begin position="234"/>
        <end position="257"/>
    </location>
</feature>
<protein>
    <recommendedName>
        <fullName evidence="7">Choline transporter-like protein</fullName>
    </recommendedName>
</protein>
<keyword evidence="6" id="KW-0325">Glycoprotein</keyword>
<comment type="subcellular location">
    <subcellularLocation>
        <location evidence="7">Cell membrane</location>
        <topology evidence="7">Multi-pass membrane protein</topology>
    </subcellularLocation>
    <subcellularLocation>
        <location evidence="1">Membrane</location>
        <topology evidence="1">Multi-pass membrane protein</topology>
    </subcellularLocation>
</comment>
<feature type="compositionally biased region" description="Pro residues" evidence="8">
    <location>
        <begin position="675"/>
        <end position="688"/>
    </location>
</feature>
<keyword evidence="5 7" id="KW-0472">Membrane</keyword>
<evidence type="ECO:0000256" key="1">
    <source>
        <dbReference type="ARBA" id="ARBA00004141"/>
    </source>
</evidence>
<comment type="similarity">
    <text evidence="2 7">Belongs to the CTL (choline transporter-like) family.</text>
</comment>
<gene>
    <name evidence="9" type="ORF">KFL_002710030</name>
</gene>
<feature type="transmembrane region" description="Helical" evidence="7">
    <location>
        <begin position="370"/>
        <end position="391"/>
    </location>
</feature>
<feature type="transmembrane region" description="Helical" evidence="7">
    <location>
        <begin position="505"/>
        <end position="524"/>
    </location>
</feature>
<evidence type="ECO:0000256" key="6">
    <source>
        <dbReference type="ARBA" id="ARBA00023180"/>
    </source>
</evidence>
<dbReference type="GO" id="GO:0055085">
    <property type="term" value="P:transmembrane transport"/>
    <property type="evidence" value="ECO:0000318"/>
    <property type="project" value="GO_Central"/>
</dbReference>
<proteinExistence type="inferred from homology"/>
<dbReference type="Pfam" id="PF04515">
    <property type="entry name" value="Choline_transpo"/>
    <property type="match status" value="1"/>
</dbReference>
<evidence type="ECO:0000256" key="2">
    <source>
        <dbReference type="ARBA" id="ARBA00007168"/>
    </source>
</evidence>
<feature type="transmembrane region" description="Helical" evidence="7">
    <location>
        <begin position="411"/>
        <end position="444"/>
    </location>
</feature>
<dbReference type="EMBL" id="DF237220">
    <property type="protein sequence ID" value="GAQ86108.1"/>
    <property type="molecule type" value="Genomic_DNA"/>
</dbReference>
<organism evidence="9 10">
    <name type="scientific">Klebsormidium nitens</name>
    <name type="common">Green alga</name>
    <name type="synonym">Ulothrix nitens</name>
    <dbReference type="NCBI Taxonomy" id="105231"/>
    <lineage>
        <taxon>Eukaryota</taxon>
        <taxon>Viridiplantae</taxon>
        <taxon>Streptophyta</taxon>
        <taxon>Klebsormidiophyceae</taxon>
        <taxon>Klebsormidiales</taxon>
        <taxon>Klebsormidiaceae</taxon>
        <taxon>Klebsormidium</taxon>
    </lineage>
</organism>
<evidence type="ECO:0000256" key="5">
    <source>
        <dbReference type="ARBA" id="ARBA00023136"/>
    </source>
</evidence>
<dbReference type="OMA" id="LLGIRYM"/>
<dbReference type="GO" id="GO:0022857">
    <property type="term" value="F:transmembrane transporter activity"/>
    <property type="evidence" value="ECO:0000318"/>
    <property type="project" value="GO_Central"/>
</dbReference>
<feature type="transmembrane region" description="Helical" evidence="7">
    <location>
        <begin position="569"/>
        <end position="588"/>
    </location>
</feature>
<dbReference type="Proteomes" id="UP000054558">
    <property type="component" value="Unassembled WGS sequence"/>
</dbReference>
<dbReference type="OrthoDB" id="420519at2759"/>
<dbReference type="GO" id="GO:0016020">
    <property type="term" value="C:membrane"/>
    <property type="evidence" value="ECO:0000318"/>
    <property type="project" value="GO_Central"/>
</dbReference>
<keyword evidence="4 7" id="KW-1133">Transmembrane helix</keyword>
<evidence type="ECO:0000256" key="4">
    <source>
        <dbReference type="ARBA" id="ARBA00022989"/>
    </source>
</evidence>
<evidence type="ECO:0000256" key="8">
    <source>
        <dbReference type="SAM" id="MobiDB-lite"/>
    </source>
</evidence>
<accession>A0A1Y1IDE7</accession>
<keyword evidence="3 7" id="KW-0812">Transmembrane</keyword>
<dbReference type="InterPro" id="IPR007603">
    <property type="entry name" value="Choline_transptr-like"/>
</dbReference>
<feature type="compositionally biased region" description="Pro residues" evidence="8">
    <location>
        <begin position="696"/>
        <end position="707"/>
    </location>
</feature>
<reference evidence="9 10" key="1">
    <citation type="journal article" date="2014" name="Nat. Commun.">
        <title>Klebsormidium flaccidum genome reveals primary factors for plant terrestrial adaptation.</title>
        <authorList>
            <person name="Hori K."/>
            <person name="Maruyama F."/>
            <person name="Fujisawa T."/>
            <person name="Togashi T."/>
            <person name="Yamamoto N."/>
            <person name="Seo M."/>
            <person name="Sato S."/>
            <person name="Yamada T."/>
            <person name="Mori H."/>
            <person name="Tajima N."/>
            <person name="Moriyama T."/>
            <person name="Ikeuchi M."/>
            <person name="Watanabe M."/>
            <person name="Wada H."/>
            <person name="Kobayashi K."/>
            <person name="Saito M."/>
            <person name="Masuda T."/>
            <person name="Sasaki-Sekimoto Y."/>
            <person name="Mashiguchi K."/>
            <person name="Awai K."/>
            <person name="Shimojima M."/>
            <person name="Masuda S."/>
            <person name="Iwai M."/>
            <person name="Nobusawa T."/>
            <person name="Narise T."/>
            <person name="Kondo S."/>
            <person name="Saito H."/>
            <person name="Sato R."/>
            <person name="Murakawa M."/>
            <person name="Ihara Y."/>
            <person name="Oshima-Yamada Y."/>
            <person name="Ohtaka K."/>
            <person name="Satoh M."/>
            <person name="Sonobe K."/>
            <person name="Ishii M."/>
            <person name="Ohtani R."/>
            <person name="Kanamori-Sato M."/>
            <person name="Honoki R."/>
            <person name="Miyazaki D."/>
            <person name="Mochizuki H."/>
            <person name="Umetsu J."/>
            <person name="Higashi K."/>
            <person name="Shibata D."/>
            <person name="Kamiya Y."/>
            <person name="Sato N."/>
            <person name="Nakamura Y."/>
            <person name="Tabata S."/>
            <person name="Ida S."/>
            <person name="Kurokawa K."/>
            <person name="Ohta H."/>
        </authorList>
    </citation>
    <scope>NUCLEOTIDE SEQUENCE [LARGE SCALE GENOMIC DNA]</scope>
    <source>
        <strain evidence="9 10">NIES-2285</strain>
    </source>
</reference>
<keyword evidence="10" id="KW-1185">Reference proteome</keyword>
<sequence length="742" mass="79191">MGCLCGHEDEEGHNGAHPPAPAPAKDVFAENRKCRDVLFLILFVAFWAGMFYVGGTAFNKGDPNRIIYGLDSQGNLCGQKNAGVNGTGGPDLSNKKRLYWLDYRDIVGGNITRSKRVCVADCPANSTEFVCAYNGQYETDYFNMLSIAGKLNSALGSGPCYPVLLPTVSVLNKCFPQAPPGLTAFVNGAVNASAAAPSSTVSANATVDFEFVASMAANLSKNKLQAYISDLIKAWLVVLVCGVGGGVLFSVLWIAVLRFCAGVMAWTSILLVNAALVGCTLFCYAKAGKLNGQAIAQDLGRDLPAALNPSTEDRHVFLVVAYVMTGLSVAMLVITGLLFRRIRIAVACLKVGSQAVAAMPLLMLFPALPFLLLVALLAYWVAVAAFLYSAGDIVHAADGSYSIVWDTTLRYMAVYHLFGLLWTWQFIAGLGYCVVAGAVASFYWCRGDRSRVPRCPITLAVKRTAWYYLGCVALGSLIVALVQFVRLLLEWVDRKARSVTGGGGWLAYVMGCLRCVLWLVQKIVQFINKNAYIMVAVKGTGYCDSAARAVALILSNAVRVAAVNTVGASLLWVGKVAVAALCGGFAFLMCDLPQYAQPDRPAYLSSPLFPVLFSAVFAYFIAAVFMNVYEMAIDAVLLCFCEDCERHDGDPQYAPPLLLTALGKAAHKETTVVPSAPPALAPPAPPPTAYSYSPSSPGPLQPYPPGVPPPMQGGWVAGPHGSMMSAPHRVQAGQGVYGYTGR</sequence>
<feature type="transmembrane region" description="Helical" evidence="7">
    <location>
        <begin position="263"/>
        <end position="285"/>
    </location>
</feature>
<evidence type="ECO:0000256" key="7">
    <source>
        <dbReference type="RuleBase" id="RU368066"/>
    </source>
</evidence>
<feature type="transmembrane region" description="Helical" evidence="7">
    <location>
        <begin position="608"/>
        <end position="629"/>
    </location>
</feature>
<dbReference type="GO" id="GO:0005886">
    <property type="term" value="C:plasma membrane"/>
    <property type="evidence" value="ECO:0007669"/>
    <property type="project" value="UniProtKB-SubCell"/>
</dbReference>
<dbReference type="PANTHER" id="PTHR12385:SF14">
    <property type="entry name" value="CHOLINE TRANSPORTER-LIKE 2"/>
    <property type="match status" value="1"/>
</dbReference>
<feature type="region of interest" description="Disordered" evidence="8">
    <location>
        <begin position="674"/>
        <end position="707"/>
    </location>
</feature>
<evidence type="ECO:0000313" key="10">
    <source>
        <dbReference type="Proteomes" id="UP000054558"/>
    </source>
</evidence>
<feature type="transmembrane region" description="Helical" evidence="7">
    <location>
        <begin position="316"/>
        <end position="338"/>
    </location>
</feature>
<name>A0A1Y1IDE7_KLENI</name>